<gene>
    <name evidence="2" type="ORF">SIM66_14605</name>
</gene>
<comment type="caution">
    <text evidence="2">The sequence shown here is derived from an EMBL/GenBank/DDBJ whole genome shotgun (WGS) entry which is preliminary data.</text>
</comment>
<keyword evidence="1" id="KW-1133">Transmembrane helix</keyword>
<evidence type="ECO:0000313" key="2">
    <source>
        <dbReference type="EMBL" id="MDX5952415.1"/>
    </source>
</evidence>
<dbReference type="RefSeq" id="WP_137165139.1">
    <property type="nucleotide sequence ID" value="NZ_CP012914.1"/>
</dbReference>
<dbReference type="EMBL" id="JAWXYC010000004">
    <property type="protein sequence ID" value="MDX5952415.1"/>
    <property type="molecule type" value="Genomic_DNA"/>
</dbReference>
<name>A0ABU4P4C2_AZOBR</name>
<accession>A0ABU4P4C2</accession>
<dbReference type="GeneID" id="56449599"/>
<keyword evidence="3" id="KW-1185">Reference proteome</keyword>
<keyword evidence="1" id="KW-0812">Transmembrane</keyword>
<protein>
    <submittedName>
        <fullName evidence="2">Uncharacterized protein</fullName>
    </submittedName>
</protein>
<feature type="transmembrane region" description="Helical" evidence="1">
    <location>
        <begin position="100"/>
        <end position="127"/>
    </location>
</feature>
<evidence type="ECO:0000256" key="1">
    <source>
        <dbReference type="SAM" id="Phobius"/>
    </source>
</evidence>
<reference evidence="2 3" key="1">
    <citation type="submission" date="2023-11" db="EMBL/GenBank/DDBJ databases">
        <title>MicrobeMod: A computational toolkit for identifying prokaryotic methylation and restriction-modification with nanopore sequencing.</title>
        <authorList>
            <person name="Crits-Christoph A."/>
            <person name="Kang S.C."/>
            <person name="Lee H."/>
            <person name="Ostrov N."/>
        </authorList>
    </citation>
    <scope>NUCLEOTIDE SEQUENCE [LARGE SCALE GENOMIC DNA]</scope>
    <source>
        <strain evidence="2 3">ATCC 29145</strain>
    </source>
</reference>
<evidence type="ECO:0000313" key="3">
    <source>
        <dbReference type="Proteomes" id="UP001277471"/>
    </source>
</evidence>
<sequence>MANNISEYVAQVVDLPEQDVFRMIGDVSQRSVNATGVAGELSIEPPPQSMGIDDELEELGKRICNRWNRELFALVCGSREEDQKDRALILSQFGIDRDVAVAAIATLLVSSFGVIPAVATLVATMFLKRLANPTKEEVCKFWSERLPKE</sequence>
<proteinExistence type="predicted"/>
<keyword evidence="1" id="KW-0472">Membrane</keyword>
<dbReference type="Proteomes" id="UP001277471">
    <property type="component" value="Unassembled WGS sequence"/>
</dbReference>
<organism evidence="2 3">
    <name type="scientific">Azospirillum brasilense</name>
    <dbReference type="NCBI Taxonomy" id="192"/>
    <lineage>
        <taxon>Bacteria</taxon>
        <taxon>Pseudomonadati</taxon>
        <taxon>Pseudomonadota</taxon>
        <taxon>Alphaproteobacteria</taxon>
        <taxon>Rhodospirillales</taxon>
        <taxon>Azospirillaceae</taxon>
        <taxon>Azospirillum</taxon>
    </lineage>
</organism>